<dbReference type="InterPro" id="IPR043502">
    <property type="entry name" value="DNA/RNA_pol_sf"/>
</dbReference>
<evidence type="ECO:0000313" key="1">
    <source>
        <dbReference type="EMBL" id="GFD16090.1"/>
    </source>
</evidence>
<reference evidence="1" key="1">
    <citation type="journal article" date="2019" name="Sci. Rep.">
        <title>Draft genome of Tanacetum cinerariifolium, the natural source of mosquito coil.</title>
        <authorList>
            <person name="Yamashiro T."/>
            <person name="Shiraishi A."/>
            <person name="Satake H."/>
            <person name="Nakayama K."/>
        </authorList>
    </citation>
    <scope>NUCLEOTIDE SEQUENCE</scope>
</reference>
<dbReference type="PANTHER" id="PTHR11439:SF508">
    <property type="entry name" value="RNA-DIRECTED DNA POLYMERASE"/>
    <property type="match status" value="1"/>
</dbReference>
<dbReference type="SUPFAM" id="SSF56672">
    <property type="entry name" value="DNA/RNA polymerases"/>
    <property type="match status" value="1"/>
</dbReference>
<sequence length="163" mass="18692">MHKPLKSHLKIALKVLRYLKGSPGKGIHIVKQPKPSLEAFVDADWAKCIFTRKSETGLCVKLNGSLVSWKNEKQNTLSKSSAEAEYRAIASVTSEIVWILKILKELNWKHLLPVNLFCDSQAAIKIAVNPVFHERTKHLEIDLHFVREKNLIWSFENSKDKYC</sequence>
<comment type="caution">
    <text evidence="1">The sequence shown here is derived from an EMBL/GenBank/DDBJ whole genome shotgun (WGS) entry which is preliminary data.</text>
</comment>
<organism evidence="1">
    <name type="scientific">Tanacetum cinerariifolium</name>
    <name type="common">Dalmatian daisy</name>
    <name type="synonym">Chrysanthemum cinerariifolium</name>
    <dbReference type="NCBI Taxonomy" id="118510"/>
    <lineage>
        <taxon>Eukaryota</taxon>
        <taxon>Viridiplantae</taxon>
        <taxon>Streptophyta</taxon>
        <taxon>Embryophyta</taxon>
        <taxon>Tracheophyta</taxon>
        <taxon>Spermatophyta</taxon>
        <taxon>Magnoliopsida</taxon>
        <taxon>eudicotyledons</taxon>
        <taxon>Gunneridae</taxon>
        <taxon>Pentapetalae</taxon>
        <taxon>asterids</taxon>
        <taxon>campanulids</taxon>
        <taxon>Asterales</taxon>
        <taxon>Asteraceae</taxon>
        <taxon>Asteroideae</taxon>
        <taxon>Anthemideae</taxon>
        <taxon>Anthemidinae</taxon>
        <taxon>Tanacetum</taxon>
    </lineage>
</organism>
<dbReference type="AlphaFoldDB" id="A0A699U1F6"/>
<proteinExistence type="predicted"/>
<accession>A0A699U1F6</accession>
<dbReference type="CDD" id="cd09272">
    <property type="entry name" value="RNase_HI_RT_Ty1"/>
    <property type="match status" value="1"/>
</dbReference>
<name>A0A699U1F6_TANCI</name>
<feature type="non-terminal residue" evidence="1">
    <location>
        <position position="163"/>
    </location>
</feature>
<dbReference type="EMBL" id="BKCJ011290955">
    <property type="protein sequence ID" value="GFD16090.1"/>
    <property type="molecule type" value="Genomic_DNA"/>
</dbReference>
<protein>
    <submittedName>
        <fullName evidence="1">Uncharacterized mitochondrial protein AtMg00810-like</fullName>
    </submittedName>
</protein>
<gene>
    <name evidence="1" type="ORF">Tci_888059</name>
</gene>
<dbReference type="PANTHER" id="PTHR11439">
    <property type="entry name" value="GAG-POL-RELATED RETROTRANSPOSON"/>
    <property type="match status" value="1"/>
</dbReference>